<keyword evidence="4" id="KW-0444">Lipid biosynthesis</keyword>
<dbReference type="STRING" id="983966.A0A1E4RUL3"/>
<evidence type="ECO:0000256" key="3">
    <source>
        <dbReference type="ARBA" id="ARBA00023315"/>
    </source>
</evidence>
<reference evidence="11" key="2">
    <citation type="journal article" date="2015" name="J. Biotechnol.">
        <title>The structure of the Cyberlindnera jadinii genome and its relation to Candida utilis analyzed by the occurrence of single nucleotide polymorphisms.</title>
        <authorList>
            <person name="Rupp O."/>
            <person name="Brinkrolf K."/>
            <person name="Buerth C."/>
            <person name="Kunigo M."/>
            <person name="Schneider J."/>
            <person name="Jaenicke S."/>
            <person name="Goesmann A."/>
            <person name="Puehler A."/>
            <person name="Jaeger K.-E."/>
            <person name="Ernst J.F."/>
        </authorList>
    </citation>
    <scope>NUCLEOTIDE SEQUENCE [LARGE SCALE GENOMIC DNA]</scope>
    <source>
        <strain evidence="11">ATCC 18201 / CBS 1600 / BCRC 20928 / JCM 3617 / NBRC 0987 / NRRL Y-1542</strain>
    </source>
</reference>
<gene>
    <name evidence="8" type="primary">SLC1</name>
    <name evidence="8" type="ORF">BN1211_4993</name>
    <name evidence="10" type="ORF">CYBJADRAFT_132548</name>
    <name evidence="9" type="ORF">CYBJADRAFT_132893</name>
</gene>
<dbReference type="EMBL" id="KV453947">
    <property type="protein sequence ID" value="ODV70969.1"/>
    <property type="molecule type" value="Genomic_DNA"/>
</dbReference>
<accession>A0A1E4RUL3</accession>
<dbReference type="EC" id="2.3.1.51" evidence="4"/>
<dbReference type="InterPro" id="IPR002123">
    <property type="entry name" value="Plipid/glycerol_acylTrfase"/>
</dbReference>
<dbReference type="GeneID" id="30987478"/>
<keyword evidence="3 4" id="KW-0012">Acyltransferase</keyword>
<dbReference type="PANTHER" id="PTHR10434">
    <property type="entry name" value="1-ACYL-SN-GLYCEROL-3-PHOSPHATE ACYLTRANSFERASE"/>
    <property type="match status" value="1"/>
</dbReference>
<feature type="compositionally biased region" description="Polar residues" evidence="5">
    <location>
        <begin position="291"/>
        <end position="300"/>
    </location>
</feature>
<accession>A0A0H5C7U0</accession>
<evidence type="ECO:0000256" key="2">
    <source>
        <dbReference type="ARBA" id="ARBA00022679"/>
    </source>
</evidence>
<dbReference type="GO" id="GO:0016020">
    <property type="term" value="C:membrane"/>
    <property type="evidence" value="ECO:0007669"/>
    <property type="project" value="InterPro"/>
</dbReference>
<reference evidence="8" key="1">
    <citation type="submission" date="2014-12" db="EMBL/GenBank/DDBJ databases">
        <authorList>
            <person name="Jaenicke S."/>
        </authorList>
    </citation>
    <scope>NUCLEOTIDE SEQUENCE [LARGE SCALE GENOMIC DNA]</scope>
    <source>
        <strain evidence="8">CBS1600</strain>
    </source>
</reference>
<evidence type="ECO:0000313" key="12">
    <source>
        <dbReference type="Proteomes" id="UP000094389"/>
    </source>
</evidence>
<dbReference type="PANTHER" id="PTHR10434:SF11">
    <property type="entry name" value="1-ACYL-SN-GLYCEROL-3-PHOSPHATE ACYLTRANSFERASE"/>
    <property type="match status" value="1"/>
</dbReference>
<protein>
    <recommendedName>
        <fullName evidence="4">1-acyl-sn-glycerol-3-phosphate acyltransferase</fullName>
        <ecNumber evidence="4">2.3.1.51</ecNumber>
    </recommendedName>
</protein>
<dbReference type="RefSeq" id="XP_020068008.1">
    <property type="nucleotide sequence ID" value="XM_020213062.1"/>
</dbReference>
<comment type="similarity">
    <text evidence="1 4">Belongs to the 1-acyl-sn-glycerol-3-phosphate acyltransferase family.</text>
</comment>
<dbReference type="CDD" id="cd07989">
    <property type="entry name" value="LPLAT_AGPAT-like"/>
    <property type="match status" value="1"/>
</dbReference>
<reference evidence="10 12" key="3">
    <citation type="journal article" date="2016" name="Proc. Natl. Acad. Sci. U.S.A.">
        <title>Comparative genomics of biotechnologically important yeasts.</title>
        <authorList>
            <person name="Riley R."/>
            <person name="Haridas S."/>
            <person name="Wolfe K.H."/>
            <person name="Lopes M.R."/>
            <person name="Hittinger C.T."/>
            <person name="Goeker M."/>
            <person name="Salamov A.A."/>
            <person name="Wisecaver J.H."/>
            <person name="Long T.M."/>
            <person name="Calvey C.H."/>
            <person name="Aerts A.L."/>
            <person name="Barry K.W."/>
            <person name="Choi C."/>
            <person name="Clum A."/>
            <person name="Coughlan A.Y."/>
            <person name="Deshpande S."/>
            <person name="Douglass A.P."/>
            <person name="Hanson S.J."/>
            <person name="Klenk H.-P."/>
            <person name="LaButti K.M."/>
            <person name="Lapidus A."/>
            <person name="Lindquist E.A."/>
            <person name="Lipzen A.M."/>
            <person name="Meier-Kolthoff J.P."/>
            <person name="Ohm R.A."/>
            <person name="Otillar R.P."/>
            <person name="Pangilinan J.L."/>
            <person name="Peng Y."/>
            <person name="Rokas A."/>
            <person name="Rosa C.A."/>
            <person name="Scheuner C."/>
            <person name="Sibirny A.A."/>
            <person name="Slot J.C."/>
            <person name="Stielow J.B."/>
            <person name="Sun H."/>
            <person name="Kurtzman C.P."/>
            <person name="Blackwell M."/>
            <person name="Grigoriev I.V."/>
            <person name="Jeffries T.W."/>
        </authorList>
    </citation>
    <scope>NUCLEOTIDE SEQUENCE [LARGE SCALE GENOMIC DNA]</scope>
    <source>
        <strain evidence="12">ATCC 18201 / CBS 1600 / BCRC 20928 / JCM 3617 / NBRC 0987 / NRRL Y-1542</strain>
        <strain evidence="10">NRRL Y-1542</strain>
    </source>
</reference>
<keyword evidence="6" id="KW-1133">Transmembrane helix</keyword>
<evidence type="ECO:0000259" key="7">
    <source>
        <dbReference type="SMART" id="SM00563"/>
    </source>
</evidence>
<dbReference type="GO" id="GO:0006654">
    <property type="term" value="P:phosphatidic acid biosynthetic process"/>
    <property type="evidence" value="ECO:0007669"/>
    <property type="project" value="TreeGrafter"/>
</dbReference>
<dbReference type="NCBIfam" id="TIGR00530">
    <property type="entry name" value="AGP_acyltrn"/>
    <property type="match status" value="1"/>
</dbReference>
<dbReference type="Pfam" id="PF01553">
    <property type="entry name" value="Acyltransferase"/>
    <property type="match status" value="1"/>
</dbReference>
<dbReference type="RefSeq" id="XP_020067847.1">
    <property type="nucleotide sequence ID" value="XM_020213082.1"/>
</dbReference>
<feature type="region of interest" description="Disordered" evidence="5">
    <location>
        <begin position="253"/>
        <end position="300"/>
    </location>
</feature>
<sequence length="300" mass="33669">MGFFRSLKYYAKTTLAITVLSGCAVYGVLCSIVLSLIGKRHLAQWSTARVFYYTFSTLLGIRIRLINGENLEKLPAIIVGNHQSTLDILILGRIFPKGCTVTSKKSLKWIPFLGWFMTLSGTFFLDRSNREKSVKTLNKALQELKEKKRALYIFPEGTRSYAQTPMLLPFKKGAFHLAQQGGIPIIPIAVSNTSSLINHKTRTFETGEIVIKVLDPLPTEDLKPEDVGAFSEKVRDAMLKEVDILGYSIPDSQRDVELTQEDDEYQTIPNTDDNNETDEAVTPKVDEERTTLLNKASDSL</sequence>
<evidence type="ECO:0000313" key="9">
    <source>
        <dbReference type="EMBL" id="ODV70808.1"/>
    </source>
</evidence>
<dbReference type="OrthoDB" id="202234at2759"/>
<evidence type="ECO:0000313" key="11">
    <source>
        <dbReference type="Proteomes" id="UP000038830"/>
    </source>
</evidence>
<proteinExistence type="inferred from homology"/>
<evidence type="ECO:0000256" key="4">
    <source>
        <dbReference type="RuleBase" id="RU361267"/>
    </source>
</evidence>
<keyword evidence="6" id="KW-0812">Transmembrane</keyword>
<keyword evidence="12" id="KW-1185">Reference proteome</keyword>
<keyword evidence="4" id="KW-0594">Phospholipid biosynthesis</keyword>
<dbReference type="Proteomes" id="UP000094389">
    <property type="component" value="Unassembled WGS sequence"/>
</dbReference>
<evidence type="ECO:0000313" key="10">
    <source>
        <dbReference type="EMBL" id="ODV70969.1"/>
    </source>
</evidence>
<dbReference type="EMBL" id="CDQK01000005">
    <property type="protein sequence ID" value="CEP24228.1"/>
    <property type="molecule type" value="Genomic_DNA"/>
</dbReference>
<comment type="domain">
    <text evidence="4">The HXXXXD motif is essential for acyltransferase activity and may constitute the binding site for the phosphate moiety of the glycerol-3-phosphate.</text>
</comment>
<dbReference type="Proteomes" id="UP000038830">
    <property type="component" value="Unassembled WGS sequence"/>
</dbReference>
<feature type="transmembrane region" description="Helical" evidence="6">
    <location>
        <begin position="50"/>
        <end position="66"/>
    </location>
</feature>
<dbReference type="EMBL" id="KV453950">
    <property type="protein sequence ID" value="ODV70808.1"/>
    <property type="molecule type" value="Genomic_DNA"/>
</dbReference>
<keyword evidence="6" id="KW-0472">Membrane</keyword>
<comment type="catalytic activity">
    <reaction evidence="4">
        <text>a 1-acyl-sn-glycero-3-phosphate + an acyl-CoA = a 1,2-diacyl-sn-glycero-3-phosphate + CoA</text>
        <dbReference type="Rhea" id="RHEA:19709"/>
        <dbReference type="ChEBI" id="CHEBI:57287"/>
        <dbReference type="ChEBI" id="CHEBI:57970"/>
        <dbReference type="ChEBI" id="CHEBI:58342"/>
        <dbReference type="ChEBI" id="CHEBI:58608"/>
        <dbReference type="EC" id="2.3.1.51"/>
    </reaction>
</comment>
<evidence type="ECO:0000313" key="8">
    <source>
        <dbReference type="EMBL" id="CEP24228.1"/>
    </source>
</evidence>
<evidence type="ECO:0000256" key="5">
    <source>
        <dbReference type="SAM" id="MobiDB-lite"/>
    </source>
</evidence>
<dbReference type="SMART" id="SM00563">
    <property type="entry name" value="PlsC"/>
    <property type="match status" value="1"/>
</dbReference>
<keyword evidence="2 4" id="KW-0808">Transferase</keyword>
<evidence type="ECO:0000256" key="6">
    <source>
        <dbReference type="SAM" id="Phobius"/>
    </source>
</evidence>
<keyword evidence="4" id="KW-0443">Lipid metabolism</keyword>
<dbReference type="GO" id="GO:0005783">
    <property type="term" value="C:endoplasmic reticulum"/>
    <property type="evidence" value="ECO:0007669"/>
    <property type="project" value="TreeGrafter"/>
</dbReference>
<dbReference type="AlphaFoldDB" id="A0A1E4RUL3"/>
<dbReference type="GeneID" id="30987458"/>
<feature type="transmembrane region" description="Helical" evidence="6">
    <location>
        <begin position="15"/>
        <end position="38"/>
    </location>
</feature>
<dbReference type="PROSITE" id="PS51257">
    <property type="entry name" value="PROKAR_LIPOPROTEIN"/>
    <property type="match status" value="1"/>
</dbReference>
<dbReference type="InterPro" id="IPR004552">
    <property type="entry name" value="AGP_acyltrans"/>
</dbReference>
<evidence type="ECO:0000256" key="1">
    <source>
        <dbReference type="ARBA" id="ARBA00008655"/>
    </source>
</evidence>
<feature type="domain" description="Phospholipid/glycerol acyltransferase" evidence="7">
    <location>
        <begin position="76"/>
        <end position="193"/>
    </location>
</feature>
<keyword evidence="4" id="KW-1208">Phospholipid metabolism</keyword>
<dbReference type="GO" id="GO:0003841">
    <property type="term" value="F:1-acylglycerol-3-phosphate O-acyltransferase activity"/>
    <property type="evidence" value="ECO:0007669"/>
    <property type="project" value="UniProtKB-UniRule"/>
</dbReference>
<dbReference type="SUPFAM" id="SSF69593">
    <property type="entry name" value="Glycerol-3-phosphate (1)-acyltransferase"/>
    <property type="match status" value="1"/>
</dbReference>
<name>A0A1E4RUL3_CYBJN</name>
<organism evidence="10 12">
    <name type="scientific">Cyberlindnera jadinii (strain ATCC 18201 / CBS 1600 / BCRC 20928 / JCM 3617 / NBRC 0987 / NRRL Y-1542)</name>
    <name type="common">Torula yeast</name>
    <name type="synonym">Candida utilis</name>
    <dbReference type="NCBI Taxonomy" id="983966"/>
    <lineage>
        <taxon>Eukaryota</taxon>
        <taxon>Fungi</taxon>
        <taxon>Dikarya</taxon>
        <taxon>Ascomycota</taxon>
        <taxon>Saccharomycotina</taxon>
        <taxon>Saccharomycetes</taxon>
        <taxon>Phaffomycetales</taxon>
        <taxon>Phaffomycetaceae</taxon>
        <taxon>Cyberlindnera</taxon>
    </lineage>
</organism>